<keyword evidence="3" id="KW-1185">Reference proteome</keyword>
<dbReference type="Proteomes" id="UP000823399">
    <property type="component" value="Unassembled WGS sequence"/>
</dbReference>
<gene>
    <name evidence="2" type="ORF">F5147DRAFT_586407</name>
</gene>
<feature type="region of interest" description="Disordered" evidence="1">
    <location>
        <begin position="43"/>
        <end position="70"/>
    </location>
</feature>
<proteinExistence type="predicted"/>
<dbReference type="OrthoDB" id="2678458at2759"/>
<reference evidence="2" key="1">
    <citation type="journal article" date="2020" name="New Phytol.">
        <title>Comparative genomics reveals dynamic genome evolution in host specialist ectomycorrhizal fungi.</title>
        <authorList>
            <person name="Lofgren L.A."/>
            <person name="Nguyen N.H."/>
            <person name="Vilgalys R."/>
            <person name="Ruytinx J."/>
            <person name="Liao H.L."/>
            <person name="Branco S."/>
            <person name="Kuo A."/>
            <person name="LaButti K."/>
            <person name="Lipzen A."/>
            <person name="Andreopoulos W."/>
            <person name="Pangilinan J."/>
            <person name="Riley R."/>
            <person name="Hundley H."/>
            <person name="Na H."/>
            <person name="Barry K."/>
            <person name="Grigoriev I.V."/>
            <person name="Stajich J.E."/>
            <person name="Kennedy P.G."/>
        </authorList>
    </citation>
    <scope>NUCLEOTIDE SEQUENCE</scope>
    <source>
        <strain evidence="2">FC423</strain>
    </source>
</reference>
<protein>
    <submittedName>
        <fullName evidence="2">Uncharacterized protein</fullName>
    </submittedName>
</protein>
<dbReference type="GeneID" id="64694184"/>
<dbReference type="RefSeq" id="XP_041286465.1">
    <property type="nucleotide sequence ID" value="XM_041431925.1"/>
</dbReference>
<feature type="compositionally biased region" description="Low complexity" evidence="1">
    <location>
        <begin position="51"/>
        <end position="68"/>
    </location>
</feature>
<comment type="caution">
    <text evidence="2">The sequence shown here is derived from an EMBL/GenBank/DDBJ whole genome shotgun (WGS) entry which is preliminary data.</text>
</comment>
<evidence type="ECO:0000313" key="2">
    <source>
        <dbReference type="EMBL" id="KAG2091208.1"/>
    </source>
</evidence>
<evidence type="ECO:0000256" key="1">
    <source>
        <dbReference type="SAM" id="MobiDB-lite"/>
    </source>
</evidence>
<organism evidence="2 3">
    <name type="scientific">Suillus discolor</name>
    <dbReference type="NCBI Taxonomy" id="1912936"/>
    <lineage>
        <taxon>Eukaryota</taxon>
        <taxon>Fungi</taxon>
        <taxon>Dikarya</taxon>
        <taxon>Basidiomycota</taxon>
        <taxon>Agaricomycotina</taxon>
        <taxon>Agaricomycetes</taxon>
        <taxon>Agaricomycetidae</taxon>
        <taxon>Boletales</taxon>
        <taxon>Suillineae</taxon>
        <taxon>Suillaceae</taxon>
        <taxon>Suillus</taxon>
    </lineage>
</organism>
<dbReference type="AlphaFoldDB" id="A0A9P7JMZ7"/>
<sequence>QHVPLSVELSSLVRLRSVKASAPSGVRPGITFTFLPSDTPLPASLQPPPFAITSSPSTSSSRSDLPSPLRARKTTNFQDLLLFDPSDGVLSLRRIMLEQRPRDTGEFSYTLANLPTSMSLPGTSAAGRLSTSPHNRVGVSSTKTSGLTQMMLESASELHGRDTMVATWQLKRHRDWGEVKHVQHLSARSPVGERLLQSMRSLAHAELSTCSRSPNVVPRLISLAHQFNFYTLGEDYHALIRRNQLDIPGTKMDVRKEVEVSPYSLGTGE</sequence>
<feature type="non-terminal residue" evidence="2">
    <location>
        <position position="1"/>
    </location>
</feature>
<evidence type="ECO:0000313" key="3">
    <source>
        <dbReference type="Proteomes" id="UP000823399"/>
    </source>
</evidence>
<name>A0A9P7JMZ7_9AGAM</name>
<feature type="compositionally biased region" description="Polar residues" evidence="1">
    <location>
        <begin position="129"/>
        <end position="143"/>
    </location>
</feature>
<feature type="region of interest" description="Disordered" evidence="1">
    <location>
        <begin position="123"/>
        <end position="143"/>
    </location>
</feature>
<dbReference type="EMBL" id="JABBWM010000098">
    <property type="protein sequence ID" value="KAG2091208.1"/>
    <property type="molecule type" value="Genomic_DNA"/>
</dbReference>
<accession>A0A9P7JMZ7</accession>